<dbReference type="PANTHER" id="PTHR43394">
    <property type="entry name" value="ATP-DEPENDENT PERMEASE MDL1, MITOCHONDRIAL"/>
    <property type="match status" value="1"/>
</dbReference>
<sequence length="479" mass="53451">MIESTTTISTEESSGIKLDPTEEQILKDQINVIERKESYITLYRFATKLDWIIIFIGLVFSAAVGVALTGRPILFGIVTDYFTRFQIHTISTNEFSEELNYYFLIYIYFAIFIFIVTYISMVTWLHTGERIARQIREQYVRAILRQNIAYFDEYGSGDVTTRITSDIHLVQDGIGEKVSFAVLVSILIPFLAINSGLMIKFSAIFTKRSLDFYSRAGITAEETISTIRAAVAFGGQKKLSNLYDAYLGEARKEGFKKSLLIGFALGIMLFGIYTNDALALWFGSIMIINDELSSGQVSISLAAGASSKLFETIDRVPSINIASDTGDKPENVVGHIQFKNIKFIYPTRPNVKTLNNISFNVEPGSTVAIVGSSGSGKSTIVSLILRFYDPLSGGIFLDGHNIKSLNLTWLRRQVGLVSQEPVLFKATIAENVSYGLIGSIYENLPENKKCERIINACKMADAHDFIMNFPDKYETMVGE</sequence>
<evidence type="ECO:0000256" key="5">
    <source>
        <dbReference type="SAM" id="Phobius"/>
    </source>
</evidence>
<dbReference type="PROSITE" id="PS50929">
    <property type="entry name" value="ABC_TM1F"/>
    <property type="match status" value="1"/>
</dbReference>
<accession>A0ABN7WRU6</accession>
<comment type="caution">
    <text evidence="7">The sequence shown here is derived from an EMBL/GenBank/DDBJ whole genome shotgun (WGS) entry which is preliminary data.</text>
</comment>
<keyword evidence="4 5" id="KW-0472">Membrane</keyword>
<keyword evidence="8" id="KW-1185">Reference proteome</keyword>
<evidence type="ECO:0000313" key="8">
    <source>
        <dbReference type="Proteomes" id="UP000789901"/>
    </source>
</evidence>
<dbReference type="InterPro" id="IPR027417">
    <property type="entry name" value="P-loop_NTPase"/>
</dbReference>
<name>A0ABN7WRU6_GIGMA</name>
<feature type="domain" description="ABC transmembrane type-1" evidence="6">
    <location>
        <begin position="55"/>
        <end position="303"/>
    </location>
</feature>
<dbReference type="Gene3D" id="1.20.1560.10">
    <property type="entry name" value="ABC transporter type 1, transmembrane domain"/>
    <property type="match status" value="3"/>
</dbReference>
<dbReference type="CDD" id="cd18577">
    <property type="entry name" value="ABC_6TM_Pgp_ABCB1_D1_like"/>
    <property type="match status" value="1"/>
</dbReference>
<keyword evidence="2 5" id="KW-0812">Transmembrane</keyword>
<gene>
    <name evidence="7" type="ORF">GMARGA_LOCUS34358</name>
</gene>
<dbReference type="Proteomes" id="UP000789901">
    <property type="component" value="Unassembled WGS sequence"/>
</dbReference>
<dbReference type="InterPro" id="IPR003439">
    <property type="entry name" value="ABC_transporter-like_ATP-bd"/>
</dbReference>
<dbReference type="InterPro" id="IPR036640">
    <property type="entry name" value="ABC1_TM_sf"/>
</dbReference>
<dbReference type="EMBL" id="CAJVQB010060017">
    <property type="protein sequence ID" value="CAG8839239.1"/>
    <property type="molecule type" value="Genomic_DNA"/>
</dbReference>
<reference evidence="7 8" key="1">
    <citation type="submission" date="2021-06" db="EMBL/GenBank/DDBJ databases">
        <authorList>
            <person name="Kallberg Y."/>
            <person name="Tangrot J."/>
            <person name="Rosling A."/>
        </authorList>
    </citation>
    <scope>NUCLEOTIDE SEQUENCE [LARGE SCALE GENOMIC DNA]</scope>
    <source>
        <strain evidence="7 8">120-4 pot B 10/14</strain>
    </source>
</reference>
<feature type="non-terminal residue" evidence="7">
    <location>
        <position position="479"/>
    </location>
</feature>
<feature type="transmembrane region" description="Helical" evidence="5">
    <location>
        <begin position="51"/>
        <end position="78"/>
    </location>
</feature>
<evidence type="ECO:0000256" key="2">
    <source>
        <dbReference type="ARBA" id="ARBA00022692"/>
    </source>
</evidence>
<protein>
    <submittedName>
        <fullName evidence="7">36144_t:CDS:1</fullName>
    </submittedName>
</protein>
<dbReference type="SUPFAM" id="SSF52540">
    <property type="entry name" value="P-loop containing nucleoside triphosphate hydrolases"/>
    <property type="match status" value="1"/>
</dbReference>
<feature type="transmembrane region" description="Helical" evidence="5">
    <location>
        <begin position="99"/>
        <end position="119"/>
    </location>
</feature>
<dbReference type="PANTHER" id="PTHR43394:SF1">
    <property type="entry name" value="ATP-BINDING CASSETTE SUB-FAMILY B MEMBER 10, MITOCHONDRIAL"/>
    <property type="match status" value="1"/>
</dbReference>
<feature type="transmembrane region" description="Helical" evidence="5">
    <location>
        <begin position="259"/>
        <end position="282"/>
    </location>
</feature>
<dbReference type="InterPro" id="IPR011527">
    <property type="entry name" value="ABC1_TM_dom"/>
</dbReference>
<evidence type="ECO:0000256" key="3">
    <source>
        <dbReference type="ARBA" id="ARBA00022989"/>
    </source>
</evidence>
<dbReference type="InterPro" id="IPR039421">
    <property type="entry name" value="Type_1_exporter"/>
</dbReference>
<dbReference type="Pfam" id="PF00664">
    <property type="entry name" value="ABC_membrane"/>
    <property type="match status" value="1"/>
</dbReference>
<evidence type="ECO:0000256" key="4">
    <source>
        <dbReference type="ARBA" id="ARBA00023136"/>
    </source>
</evidence>
<keyword evidence="3 5" id="KW-1133">Transmembrane helix</keyword>
<dbReference type="SUPFAM" id="SSF90123">
    <property type="entry name" value="ABC transporter transmembrane region"/>
    <property type="match status" value="1"/>
</dbReference>
<comment type="subcellular location">
    <subcellularLocation>
        <location evidence="1">Membrane</location>
        <topology evidence="1">Multi-pass membrane protein</topology>
    </subcellularLocation>
</comment>
<dbReference type="Gene3D" id="3.40.50.300">
    <property type="entry name" value="P-loop containing nucleotide triphosphate hydrolases"/>
    <property type="match status" value="1"/>
</dbReference>
<evidence type="ECO:0000256" key="1">
    <source>
        <dbReference type="ARBA" id="ARBA00004141"/>
    </source>
</evidence>
<evidence type="ECO:0000313" key="7">
    <source>
        <dbReference type="EMBL" id="CAG8839239.1"/>
    </source>
</evidence>
<organism evidence="7 8">
    <name type="scientific">Gigaspora margarita</name>
    <dbReference type="NCBI Taxonomy" id="4874"/>
    <lineage>
        <taxon>Eukaryota</taxon>
        <taxon>Fungi</taxon>
        <taxon>Fungi incertae sedis</taxon>
        <taxon>Mucoromycota</taxon>
        <taxon>Glomeromycotina</taxon>
        <taxon>Glomeromycetes</taxon>
        <taxon>Diversisporales</taxon>
        <taxon>Gigasporaceae</taxon>
        <taxon>Gigaspora</taxon>
    </lineage>
</organism>
<proteinExistence type="predicted"/>
<dbReference type="Pfam" id="PF00005">
    <property type="entry name" value="ABC_tran"/>
    <property type="match status" value="1"/>
</dbReference>
<evidence type="ECO:0000259" key="6">
    <source>
        <dbReference type="PROSITE" id="PS50929"/>
    </source>
</evidence>